<dbReference type="SUPFAM" id="SSF49265">
    <property type="entry name" value="Fibronectin type III"/>
    <property type="match status" value="2"/>
</dbReference>
<protein>
    <recommendedName>
        <fullName evidence="9">Type I cytokine receptor cytokine-binding domain-containing protein</fullName>
    </recommendedName>
</protein>
<proteinExistence type="predicted"/>
<evidence type="ECO:0000259" key="9">
    <source>
        <dbReference type="Pfam" id="PF09240"/>
    </source>
</evidence>
<keyword evidence="7" id="KW-0325">Glycoprotein</keyword>
<dbReference type="GeneID" id="109969406"/>
<evidence type="ECO:0000313" key="10">
    <source>
        <dbReference type="Ensembl" id="ENSMALP00000004541.1"/>
    </source>
</evidence>
<dbReference type="GO" id="GO:0016020">
    <property type="term" value="C:membrane"/>
    <property type="evidence" value="ECO:0007669"/>
    <property type="project" value="UniProtKB-SubCell"/>
</dbReference>
<organism evidence="10 11">
    <name type="scientific">Monopterus albus</name>
    <name type="common">Swamp eel</name>
    <dbReference type="NCBI Taxonomy" id="43700"/>
    <lineage>
        <taxon>Eukaryota</taxon>
        <taxon>Metazoa</taxon>
        <taxon>Chordata</taxon>
        <taxon>Craniata</taxon>
        <taxon>Vertebrata</taxon>
        <taxon>Euteleostomi</taxon>
        <taxon>Actinopterygii</taxon>
        <taxon>Neopterygii</taxon>
        <taxon>Teleostei</taxon>
        <taxon>Neoteleostei</taxon>
        <taxon>Acanthomorphata</taxon>
        <taxon>Anabantaria</taxon>
        <taxon>Synbranchiformes</taxon>
        <taxon>Synbranchidae</taxon>
        <taxon>Monopterus</taxon>
    </lineage>
</organism>
<evidence type="ECO:0000256" key="6">
    <source>
        <dbReference type="ARBA" id="ARBA00023170"/>
    </source>
</evidence>
<evidence type="ECO:0000256" key="1">
    <source>
        <dbReference type="ARBA" id="ARBA00004479"/>
    </source>
</evidence>
<keyword evidence="5 8" id="KW-0472">Membrane</keyword>
<dbReference type="InterPro" id="IPR015321">
    <property type="entry name" value="TypeI_recpt_CBD"/>
</dbReference>
<dbReference type="Ensembl" id="ENSMALT00000004648.1">
    <property type="protein sequence ID" value="ENSMALP00000004541.1"/>
    <property type="gene ID" value="ENSMALG00000003293.1"/>
</dbReference>
<evidence type="ECO:0000313" key="11">
    <source>
        <dbReference type="Proteomes" id="UP000261600"/>
    </source>
</evidence>
<evidence type="ECO:0000256" key="4">
    <source>
        <dbReference type="ARBA" id="ARBA00022989"/>
    </source>
</evidence>
<dbReference type="OrthoDB" id="8953415at2759"/>
<dbReference type="Proteomes" id="UP000261600">
    <property type="component" value="Unplaced"/>
</dbReference>
<reference evidence="10" key="1">
    <citation type="submission" date="2025-08" db="UniProtKB">
        <authorList>
            <consortium name="Ensembl"/>
        </authorList>
    </citation>
    <scope>IDENTIFICATION</scope>
</reference>
<evidence type="ECO:0000256" key="2">
    <source>
        <dbReference type="ARBA" id="ARBA00022692"/>
    </source>
</evidence>
<evidence type="ECO:0000256" key="3">
    <source>
        <dbReference type="ARBA" id="ARBA00022729"/>
    </source>
</evidence>
<evidence type="ECO:0000256" key="7">
    <source>
        <dbReference type="ARBA" id="ARBA00023180"/>
    </source>
</evidence>
<dbReference type="STRING" id="43700.ENSMALP00000004541"/>
<dbReference type="CTD" id="3597"/>
<keyword evidence="11" id="KW-1185">Reference proteome</keyword>
<feature type="transmembrane region" description="Helical" evidence="8">
    <location>
        <begin position="328"/>
        <end position="351"/>
    </location>
</feature>
<dbReference type="Pfam" id="PF09240">
    <property type="entry name" value="IL6Ra-bind"/>
    <property type="match status" value="1"/>
</dbReference>
<keyword evidence="3" id="KW-0732">Signal</keyword>
<dbReference type="KEGG" id="malb:109969406"/>
<reference evidence="10" key="2">
    <citation type="submission" date="2025-09" db="UniProtKB">
        <authorList>
            <consortium name="Ensembl"/>
        </authorList>
    </citation>
    <scope>IDENTIFICATION</scope>
</reference>
<dbReference type="InterPro" id="IPR013783">
    <property type="entry name" value="Ig-like_fold"/>
</dbReference>
<evidence type="ECO:0000256" key="8">
    <source>
        <dbReference type="SAM" id="Phobius"/>
    </source>
</evidence>
<dbReference type="AlphaFoldDB" id="A0A3Q3IV04"/>
<accession>A0A3Q3IV04</accession>
<keyword evidence="4 8" id="KW-1133">Transmembrane helix</keyword>
<sequence>MKTFPRRTSGCGIYGITRRGDESRMFPSLLVLSFCFQMAESQIGQILPPQNVSLMWINDFVLELSWAPIQDSLPNCQYVVERKNKDPDYADRDFIPSSPFKPFMAMEGEFLQLSVTRDCDGTKSKTVALNVTYPELVTDLQCYIYSSRQSHCSWLPASHAPQLSFFYRLLNEDLTMSPDDPLPSLQECSSYNYTDGVRTGCDLQAKLAQSIHILFNGTLNDMLVRNTFKKDFSQVRPPPLEWEVKKAGDKFSVSWTPPDIGDLSTWKFIINVTECNKVKTITKNTETSAQLNMVSHCPYCMAIKAEMDKGKTPWSDQICFGADTDPNALVYAAILIPLIFAGLVVLALVCCRKNKEKIFPKIPEPRDLLSDISNNNIKGSLYIPAEKEENCKITLVTDPQINKADH</sequence>
<evidence type="ECO:0000256" key="5">
    <source>
        <dbReference type="ARBA" id="ARBA00023136"/>
    </source>
</evidence>
<comment type="subcellular location">
    <subcellularLocation>
        <location evidence="1">Membrane</location>
        <topology evidence="1">Single-pass type I membrane protein</topology>
    </subcellularLocation>
</comment>
<feature type="domain" description="Type I cytokine receptor cytokine-binding" evidence="9">
    <location>
        <begin position="139"/>
        <end position="209"/>
    </location>
</feature>
<dbReference type="InterPro" id="IPR036116">
    <property type="entry name" value="FN3_sf"/>
</dbReference>
<dbReference type="RefSeq" id="XP_020471913.1">
    <property type="nucleotide sequence ID" value="XM_020616257.1"/>
</dbReference>
<keyword evidence="6" id="KW-0675">Receptor</keyword>
<dbReference type="Gene3D" id="2.60.40.10">
    <property type="entry name" value="Immunoglobulins"/>
    <property type="match status" value="1"/>
</dbReference>
<keyword evidence="2 8" id="KW-0812">Transmembrane</keyword>
<name>A0A3Q3IV04_MONAL</name>